<organism evidence="9">
    <name type="scientific">Desulfomonile tiedjei</name>
    <dbReference type="NCBI Taxonomy" id="2358"/>
    <lineage>
        <taxon>Bacteria</taxon>
        <taxon>Pseudomonadati</taxon>
        <taxon>Thermodesulfobacteriota</taxon>
        <taxon>Desulfomonilia</taxon>
        <taxon>Desulfomonilales</taxon>
        <taxon>Desulfomonilaceae</taxon>
        <taxon>Desulfomonile</taxon>
    </lineage>
</organism>
<keyword evidence="3 7" id="KW-0694">RNA-binding</keyword>
<dbReference type="FunFam" id="1.10.1900.20:FF:000001">
    <property type="entry name" value="50S ribosomal protein L20"/>
    <property type="match status" value="1"/>
</dbReference>
<dbReference type="GO" id="GO:0000027">
    <property type="term" value="P:ribosomal large subunit assembly"/>
    <property type="evidence" value="ECO:0007669"/>
    <property type="project" value="UniProtKB-UniRule"/>
</dbReference>
<evidence type="ECO:0000256" key="5">
    <source>
        <dbReference type="ARBA" id="ARBA00023274"/>
    </source>
</evidence>
<name>A0A7C4AQV3_9BACT</name>
<comment type="similarity">
    <text evidence="1 7 8">Belongs to the bacterial ribosomal protein bL20 family.</text>
</comment>
<dbReference type="Pfam" id="PF00453">
    <property type="entry name" value="Ribosomal_L20"/>
    <property type="match status" value="1"/>
</dbReference>
<dbReference type="InterPro" id="IPR049946">
    <property type="entry name" value="RIBOSOMAL_L20_CS"/>
</dbReference>
<protein>
    <recommendedName>
        <fullName evidence="6 7">Large ribosomal subunit protein bL20</fullName>
    </recommendedName>
</protein>
<dbReference type="GO" id="GO:0006412">
    <property type="term" value="P:translation"/>
    <property type="evidence" value="ECO:0007669"/>
    <property type="project" value="InterPro"/>
</dbReference>
<dbReference type="InterPro" id="IPR005813">
    <property type="entry name" value="Ribosomal_bL20"/>
</dbReference>
<evidence type="ECO:0000256" key="4">
    <source>
        <dbReference type="ARBA" id="ARBA00022980"/>
    </source>
</evidence>
<dbReference type="PRINTS" id="PR00062">
    <property type="entry name" value="RIBOSOMALL20"/>
</dbReference>
<gene>
    <name evidence="7" type="primary">rplT</name>
    <name evidence="9" type="ORF">ENV54_03565</name>
</gene>
<dbReference type="PROSITE" id="PS00937">
    <property type="entry name" value="RIBOSOMAL_L20"/>
    <property type="match status" value="1"/>
</dbReference>
<evidence type="ECO:0000256" key="1">
    <source>
        <dbReference type="ARBA" id="ARBA00007698"/>
    </source>
</evidence>
<dbReference type="HAMAP" id="MF_00382">
    <property type="entry name" value="Ribosomal_bL20"/>
    <property type="match status" value="1"/>
</dbReference>
<dbReference type="GO" id="GO:0003735">
    <property type="term" value="F:structural constituent of ribosome"/>
    <property type="evidence" value="ECO:0007669"/>
    <property type="project" value="InterPro"/>
</dbReference>
<sequence length="119" mass="13616">MPRVRCAPASRARRKKILKMAKGYVGGRSRTLRQAKETVERALCYAYRDRRTRKRDFRRLWITRISAGSRMNGLPYNRFMEGLKKADIMLDRKILADLAVTDPAAFSTLVAKARTALAA</sequence>
<evidence type="ECO:0000256" key="2">
    <source>
        <dbReference type="ARBA" id="ARBA00022730"/>
    </source>
</evidence>
<dbReference type="AlphaFoldDB" id="A0A7C4AQV3"/>
<keyword evidence="2 7" id="KW-0699">rRNA-binding</keyword>
<evidence type="ECO:0000256" key="7">
    <source>
        <dbReference type="HAMAP-Rule" id="MF_00382"/>
    </source>
</evidence>
<dbReference type="GO" id="GO:0019843">
    <property type="term" value="F:rRNA binding"/>
    <property type="evidence" value="ECO:0007669"/>
    <property type="project" value="UniProtKB-UniRule"/>
</dbReference>
<comment type="function">
    <text evidence="7 8">Binds directly to 23S ribosomal RNA and is necessary for the in vitro assembly process of the 50S ribosomal subunit. It is not involved in the protein synthesizing functions of that subunit.</text>
</comment>
<dbReference type="SUPFAM" id="SSF74731">
    <property type="entry name" value="Ribosomal protein L20"/>
    <property type="match status" value="1"/>
</dbReference>
<proteinExistence type="inferred from homology"/>
<dbReference type="GO" id="GO:1990904">
    <property type="term" value="C:ribonucleoprotein complex"/>
    <property type="evidence" value="ECO:0007669"/>
    <property type="project" value="UniProtKB-KW"/>
</dbReference>
<evidence type="ECO:0000313" key="9">
    <source>
        <dbReference type="EMBL" id="HGH60361.1"/>
    </source>
</evidence>
<evidence type="ECO:0000256" key="8">
    <source>
        <dbReference type="RuleBase" id="RU000560"/>
    </source>
</evidence>
<dbReference type="CDD" id="cd07026">
    <property type="entry name" value="Ribosomal_L20"/>
    <property type="match status" value="1"/>
</dbReference>
<comment type="caution">
    <text evidence="9">The sequence shown here is derived from an EMBL/GenBank/DDBJ whole genome shotgun (WGS) entry which is preliminary data.</text>
</comment>
<keyword evidence="5 7" id="KW-0687">Ribonucleoprotein</keyword>
<evidence type="ECO:0000256" key="3">
    <source>
        <dbReference type="ARBA" id="ARBA00022884"/>
    </source>
</evidence>
<dbReference type="PANTHER" id="PTHR10986">
    <property type="entry name" value="39S RIBOSOMAL PROTEIN L20"/>
    <property type="match status" value="1"/>
</dbReference>
<dbReference type="InterPro" id="IPR035566">
    <property type="entry name" value="Ribosomal_protein_bL20_C"/>
</dbReference>
<keyword evidence="4 7" id="KW-0689">Ribosomal protein</keyword>
<evidence type="ECO:0000256" key="6">
    <source>
        <dbReference type="ARBA" id="ARBA00035172"/>
    </source>
</evidence>
<reference evidence="9" key="1">
    <citation type="journal article" date="2020" name="mSystems">
        <title>Genome- and Community-Level Interaction Insights into Carbon Utilization and Element Cycling Functions of Hydrothermarchaeota in Hydrothermal Sediment.</title>
        <authorList>
            <person name="Zhou Z."/>
            <person name="Liu Y."/>
            <person name="Xu W."/>
            <person name="Pan J."/>
            <person name="Luo Z.H."/>
            <person name="Li M."/>
        </authorList>
    </citation>
    <scope>NUCLEOTIDE SEQUENCE [LARGE SCALE GENOMIC DNA]</scope>
    <source>
        <strain evidence="9">SpSt-769</strain>
    </source>
</reference>
<dbReference type="Gene3D" id="1.10.1900.20">
    <property type="entry name" value="Ribosomal protein L20"/>
    <property type="match status" value="1"/>
</dbReference>
<dbReference type="GO" id="GO:0005840">
    <property type="term" value="C:ribosome"/>
    <property type="evidence" value="ECO:0007669"/>
    <property type="project" value="UniProtKB-KW"/>
</dbReference>
<dbReference type="Gene3D" id="6.10.160.10">
    <property type="match status" value="1"/>
</dbReference>
<dbReference type="EMBL" id="DTGT01000112">
    <property type="protein sequence ID" value="HGH60361.1"/>
    <property type="molecule type" value="Genomic_DNA"/>
</dbReference>
<accession>A0A7C4AQV3</accession>
<dbReference type="NCBIfam" id="TIGR01032">
    <property type="entry name" value="rplT_bact"/>
    <property type="match status" value="1"/>
</dbReference>